<sequence length="301" mass="34494">MEQQVIRIDSVKDYNSRLGVDTLHPLVSIVDFDKLPEIQSYRLYMGVYAIFLKNVKCGNMIYGNSYYDYEDGTLVFISPGQLYGVDSNGLKAKPSGMALIFHPDLLAGTALNKGIKSYSFFSYEVKEALHMSKKERKMVEDCFKKIAFEMSQNIDKHSKTLIVSNIELLLNYSMRFYDRQFITRSNVNKDILVRFENLLNDYFQSGKSGDLGLPTVTWCAEQLCLSSNYFGDLIKKETGTTALEYIQNKLIDEAKVKIFDSSKSLNDVATELGFKYQQHFTRLFKQKTGSTPNEFRSLNLN</sequence>
<dbReference type="GO" id="GO:0003700">
    <property type="term" value="F:DNA-binding transcription factor activity"/>
    <property type="evidence" value="ECO:0007669"/>
    <property type="project" value="InterPro"/>
</dbReference>
<dbReference type="InterPro" id="IPR020449">
    <property type="entry name" value="Tscrpt_reg_AraC-type_HTH"/>
</dbReference>
<accession>A0A1I1J0U9</accession>
<evidence type="ECO:0000256" key="1">
    <source>
        <dbReference type="ARBA" id="ARBA00023015"/>
    </source>
</evidence>
<protein>
    <submittedName>
        <fullName evidence="5">Helix-turn-helix domain-containing protein</fullName>
    </submittedName>
</protein>
<evidence type="ECO:0000259" key="4">
    <source>
        <dbReference type="PROSITE" id="PS01124"/>
    </source>
</evidence>
<dbReference type="Pfam" id="PF12833">
    <property type="entry name" value="HTH_18"/>
    <property type="match status" value="1"/>
</dbReference>
<keyword evidence="6" id="KW-1185">Reference proteome</keyword>
<dbReference type="SUPFAM" id="SSF46689">
    <property type="entry name" value="Homeodomain-like"/>
    <property type="match status" value="1"/>
</dbReference>
<keyword evidence="2" id="KW-0238">DNA-binding</keyword>
<dbReference type="AlphaFoldDB" id="A0A1I1J0U9"/>
<evidence type="ECO:0000313" key="6">
    <source>
        <dbReference type="Proteomes" id="UP000199514"/>
    </source>
</evidence>
<dbReference type="PANTHER" id="PTHR43280:SF32">
    <property type="entry name" value="TRANSCRIPTIONAL REGULATORY PROTEIN"/>
    <property type="match status" value="1"/>
</dbReference>
<feature type="domain" description="HTH araC/xylS-type" evidence="4">
    <location>
        <begin position="220"/>
        <end position="298"/>
    </location>
</feature>
<evidence type="ECO:0000313" key="5">
    <source>
        <dbReference type="EMBL" id="SFC42187.1"/>
    </source>
</evidence>
<dbReference type="SMART" id="SM00342">
    <property type="entry name" value="HTH_ARAC"/>
    <property type="match status" value="1"/>
</dbReference>
<dbReference type="PRINTS" id="PR00032">
    <property type="entry name" value="HTHARAC"/>
</dbReference>
<dbReference type="OrthoDB" id="643086at2"/>
<dbReference type="EMBL" id="FOLE01000005">
    <property type="protein sequence ID" value="SFC42187.1"/>
    <property type="molecule type" value="Genomic_DNA"/>
</dbReference>
<keyword evidence="3" id="KW-0804">Transcription</keyword>
<gene>
    <name evidence="5" type="ORF">SAMN05421780_105163</name>
</gene>
<proteinExistence type="predicted"/>
<dbReference type="GO" id="GO:0043565">
    <property type="term" value="F:sequence-specific DNA binding"/>
    <property type="evidence" value="ECO:0007669"/>
    <property type="project" value="InterPro"/>
</dbReference>
<name>A0A1I1J0U9_9BACT</name>
<dbReference type="Gene3D" id="1.10.10.60">
    <property type="entry name" value="Homeodomain-like"/>
    <property type="match status" value="2"/>
</dbReference>
<dbReference type="PROSITE" id="PS01124">
    <property type="entry name" value="HTH_ARAC_FAMILY_2"/>
    <property type="match status" value="1"/>
</dbReference>
<evidence type="ECO:0000256" key="3">
    <source>
        <dbReference type="ARBA" id="ARBA00023163"/>
    </source>
</evidence>
<dbReference type="InterPro" id="IPR009057">
    <property type="entry name" value="Homeodomain-like_sf"/>
</dbReference>
<dbReference type="PANTHER" id="PTHR43280">
    <property type="entry name" value="ARAC-FAMILY TRANSCRIPTIONAL REGULATOR"/>
    <property type="match status" value="1"/>
</dbReference>
<keyword evidence="1" id="KW-0805">Transcription regulation</keyword>
<dbReference type="RefSeq" id="WP_091511791.1">
    <property type="nucleotide sequence ID" value="NZ_FOLE01000005.1"/>
</dbReference>
<organism evidence="5 6">
    <name type="scientific">Flexibacter flexilis DSM 6793</name>
    <dbReference type="NCBI Taxonomy" id="927664"/>
    <lineage>
        <taxon>Bacteria</taxon>
        <taxon>Pseudomonadati</taxon>
        <taxon>Bacteroidota</taxon>
        <taxon>Cytophagia</taxon>
        <taxon>Cytophagales</taxon>
        <taxon>Flexibacteraceae</taxon>
        <taxon>Flexibacter</taxon>
    </lineage>
</organism>
<reference evidence="5 6" key="1">
    <citation type="submission" date="2016-10" db="EMBL/GenBank/DDBJ databases">
        <authorList>
            <person name="de Groot N.N."/>
        </authorList>
    </citation>
    <scope>NUCLEOTIDE SEQUENCE [LARGE SCALE GENOMIC DNA]</scope>
    <source>
        <strain evidence="5 6">DSM 6793</strain>
    </source>
</reference>
<dbReference type="STRING" id="927664.SAMN05421780_105163"/>
<dbReference type="InterPro" id="IPR018060">
    <property type="entry name" value="HTH_AraC"/>
</dbReference>
<evidence type="ECO:0000256" key="2">
    <source>
        <dbReference type="ARBA" id="ARBA00023125"/>
    </source>
</evidence>
<dbReference type="Proteomes" id="UP000199514">
    <property type="component" value="Unassembled WGS sequence"/>
</dbReference>